<evidence type="ECO:0008006" key="3">
    <source>
        <dbReference type="Google" id="ProtNLM"/>
    </source>
</evidence>
<dbReference type="SUPFAM" id="SSF52490">
    <property type="entry name" value="Tubulin nucleotide-binding domain-like"/>
    <property type="match status" value="1"/>
</dbReference>
<reference evidence="1 2" key="2">
    <citation type="journal article" date="2018" name="Hortic Res">
        <title>Improved Brassica rapa reference genome by single-molecule sequencing and chromosome conformation capture technologies.</title>
        <authorList>
            <person name="Zhang L."/>
            <person name="Cai X."/>
            <person name="Wu J."/>
            <person name="Liu M."/>
            <person name="Grob S."/>
            <person name="Cheng F."/>
            <person name="Liang J."/>
            <person name="Cai C."/>
            <person name="Liu Z."/>
            <person name="Liu B."/>
            <person name="Wang F."/>
            <person name="Li S."/>
            <person name="Liu F."/>
            <person name="Li X."/>
            <person name="Cheng L."/>
            <person name="Yang W."/>
            <person name="Li M.H."/>
            <person name="Grossniklaus U."/>
            <person name="Zheng H."/>
            <person name="Wang X."/>
        </authorList>
    </citation>
    <scope>NUCLEOTIDE SEQUENCE [LARGE SCALE GENOMIC DNA]</scope>
    <source>
        <strain evidence="1 2">cv. Chiifu-401-42</strain>
    </source>
</reference>
<dbReference type="EnsemblPlants" id="Bra025498.1">
    <property type="protein sequence ID" value="Bra025498.1-P"/>
    <property type="gene ID" value="Bra025498"/>
</dbReference>
<proteinExistence type="predicted"/>
<dbReference type="Gramene" id="Bra025498.1">
    <property type="protein sequence ID" value="Bra025498.1-P"/>
    <property type="gene ID" value="Bra025498"/>
</dbReference>
<dbReference type="InterPro" id="IPR036525">
    <property type="entry name" value="Tubulin/FtsZ_GTPase_sf"/>
</dbReference>
<protein>
    <recommendedName>
        <fullName evidence="3">Tubulin/FtsZ GTPase domain-containing protein</fullName>
    </recommendedName>
</protein>
<name>M4E9P2_BRACM</name>
<dbReference type="Proteomes" id="UP000011750">
    <property type="component" value="Chromosome A04"/>
</dbReference>
<organism evidence="1 2">
    <name type="scientific">Brassica campestris</name>
    <name type="common">Field mustard</name>
    <dbReference type="NCBI Taxonomy" id="3711"/>
    <lineage>
        <taxon>Eukaryota</taxon>
        <taxon>Viridiplantae</taxon>
        <taxon>Streptophyta</taxon>
        <taxon>Embryophyta</taxon>
        <taxon>Tracheophyta</taxon>
        <taxon>Spermatophyta</taxon>
        <taxon>Magnoliopsida</taxon>
        <taxon>eudicotyledons</taxon>
        <taxon>Gunneridae</taxon>
        <taxon>Pentapetalae</taxon>
        <taxon>rosids</taxon>
        <taxon>malvids</taxon>
        <taxon>Brassicales</taxon>
        <taxon>Brassicaceae</taxon>
        <taxon>Brassiceae</taxon>
        <taxon>Brassica</taxon>
    </lineage>
</organism>
<reference evidence="1 2" key="1">
    <citation type="journal article" date="2011" name="Nat. Genet.">
        <title>The genome of the mesopolyploid crop species Brassica rapa.</title>
        <authorList>
            <consortium name="Brassica rapa Genome Sequencing Project Consortium"/>
            <person name="Wang X."/>
            <person name="Wang H."/>
            <person name="Wang J."/>
            <person name="Sun R."/>
            <person name="Wu J."/>
            <person name="Liu S."/>
            <person name="Bai Y."/>
            <person name="Mun J.H."/>
            <person name="Bancroft I."/>
            <person name="Cheng F."/>
            <person name="Huang S."/>
            <person name="Li X."/>
            <person name="Hua W."/>
            <person name="Wang J."/>
            <person name="Wang X."/>
            <person name="Freeling M."/>
            <person name="Pires J.C."/>
            <person name="Paterson A.H."/>
            <person name="Chalhoub B."/>
            <person name="Wang B."/>
            <person name="Hayward A."/>
            <person name="Sharpe A.G."/>
            <person name="Park B.S."/>
            <person name="Weisshaar B."/>
            <person name="Liu B."/>
            <person name="Li B."/>
            <person name="Liu B."/>
            <person name="Tong C."/>
            <person name="Song C."/>
            <person name="Duran C."/>
            <person name="Peng C."/>
            <person name="Geng C."/>
            <person name="Koh C."/>
            <person name="Lin C."/>
            <person name="Edwards D."/>
            <person name="Mu D."/>
            <person name="Shen D."/>
            <person name="Soumpourou E."/>
            <person name="Li F."/>
            <person name="Fraser F."/>
            <person name="Conant G."/>
            <person name="Lassalle G."/>
            <person name="King G.J."/>
            <person name="Bonnema G."/>
            <person name="Tang H."/>
            <person name="Wang H."/>
            <person name="Belcram H."/>
            <person name="Zhou H."/>
            <person name="Hirakawa H."/>
            <person name="Abe H."/>
            <person name="Guo H."/>
            <person name="Wang H."/>
            <person name="Jin H."/>
            <person name="Parkin I.A."/>
            <person name="Batley J."/>
            <person name="Kim J.S."/>
            <person name="Just J."/>
            <person name="Li J."/>
            <person name="Xu J."/>
            <person name="Deng J."/>
            <person name="Kim J.A."/>
            <person name="Li J."/>
            <person name="Yu J."/>
            <person name="Meng J."/>
            <person name="Wang J."/>
            <person name="Min J."/>
            <person name="Poulain J."/>
            <person name="Wang J."/>
            <person name="Hatakeyama K."/>
            <person name="Wu K."/>
            <person name="Wang L."/>
            <person name="Fang L."/>
            <person name="Trick M."/>
            <person name="Links M.G."/>
            <person name="Zhao M."/>
            <person name="Jin M."/>
            <person name="Ramchiary N."/>
            <person name="Drou N."/>
            <person name="Berkman P.J."/>
            <person name="Cai Q."/>
            <person name="Huang Q."/>
            <person name="Li R."/>
            <person name="Tabata S."/>
            <person name="Cheng S."/>
            <person name="Zhang S."/>
            <person name="Zhang S."/>
            <person name="Huang S."/>
            <person name="Sato S."/>
            <person name="Sun S."/>
            <person name="Kwon S.J."/>
            <person name="Choi S.R."/>
            <person name="Lee T.H."/>
            <person name="Fan W."/>
            <person name="Zhao X."/>
            <person name="Tan X."/>
            <person name="Xu X."/>
            <person name="Wang Y."/>
            <person name="Qiu Y."/>
            <person name="Yin Y."/>
            <person name="Li Y."/>
            <person name="Du Y."/>
            <person name="Liao Y."/>
            <person name="Lim Y."/>
            <person name="Narusaka Y."/>
            <person name="Wang Y."/>
            <person name="Wang Z."/>
            <person name="Li Z."/>
            <person name="Wang Z."/>
            <person name="Xiong Z."/>
            <person name="Zhang Z."/>
        </authorList>
    </citation>
    <scope>NUCLEOTIDE SEQUENCE [LARGE SCALE GENOMIC DNA]</scope>
    <source>
        <strain evidence="1 2">cv. Chiifu-401-42</strain>
    </source>
</reference>
<accession>M4E9P2</accession>
<evidence type="ECO:0000313" key="2">
    <source>
        <dbReference type="Proteomes" id="UP000011750"/>
    </source>
</evidence>
<reference evidence="1" key="3">
    <citation type="submission" date="2023-03" db="UniProtKB">
        <authorList>
            <consortium name="EnsemblPlants"/>
        </authorList>
    </citation>
    <scope>IDENTIFICATION</scope>
    <source>
        <strain evidence="1">cv. Chiifu-401-42</strain>
    </source>
</reference>
<evidence type="ECO:0000313" key="1">
    <source>
        <dbReference type="EnsemblPlants" id="Bra025498.1-P"/>
    </source>
</evidence>
<dbReference type="AlphaFoldDB" id="M4E9P2"/>
<sequence length="61" mass="6489">MTEILHIHGDQCGNQIGAKFWEVICDGTVLTTPANTSATLPSSSNVLMSTSTNSRCFEEGS</sequence>
<dbReference type="STRING" id="51351.M4E9P2"/>
<dbReference type="HOGENOM" id="CLU_2925848_0_0_1"/>
<dbReference type="Gene3D" id="3.40.50.1440">
    <property type="entry name" value="Tubulin/FtsZ, GTPase domain"/>
    <property type="match status" value="1"/>
</dbReference>
<dbReference type="InParanoid" id="M4E9P2"/>
<dbReference type="SMR" id="M4E9P2"/>
<keyword evidence="2" id="KW-1185">Reference proteome</keyword>